<dbReference type="AlphaFoldDB" id="A0AA35K513"/>
<organism evidence="1 2">
    <name type="scientific">Podarcis lilfordi</name>
    <name type="common">Lilford's wall lizard</name>
    <dbReference type="NCBI Taxonomy" id="74358"/>
    <lineage>
        <taxon>Eukaryota</taxon>
        <taxon>Metazoa</taxon>
        <taxon>Chordata</taxon>
        <taxon>Craniata</taxon>
        <taxon>Vertebrata</taxon>
        <taxon>Euteleostomi</taxon>
        <taxon>Lepidosauria</taxon>
        <taxon>Squamata</taxon>
        <taxon>Bifurcata</taxon>
        <taxon>Unidentata</taxon>
        <taxon>Episquamata</taxon>
        <taxon>Laterata</taxon>
        <taxon>Lacertibaenia</taxon>
        <taxon>Lacertidae</taxon>
        <taxon>Podarcis</taxon>
    </lineage>
</organism>
<feature type="non-terminal residue" evidence="1">
    <location>
        <position position="1"/>
    </location>
</feature>
<proteinExistence type="predicted"/>
<evidence type="ECO:0000313" key="1">
    <source>
        <dbReference type="EMBL" id="CAI5771785.1"/>
    </source>
</evidence>
<dbReference type="Proteomes" id="UP001178461">
    <property type="component" value="Chromosome 4"/>
</dbReference>
<accession>A0AA35K513</accession>
<sequence length="210" mass="23441">FSATFPCTAVNLSNACKQLNIKRLQSEKYEPKFPSLLSWGNQSILELVTKCMLGLKIRKADMVLPLPTCPMFRDDEMPMVLNGATVPQDYCNALYVGLPLKKTSEGSSVQVQLSFPIFHCNPMFISTQLTGYGLFVSLHKSWLKNGNTKCWKERIYHTTTNIHCSQTDLEGPGPFQACRTELFRLAFGLHSHLGLADRMVGGSNPHGGRE</sequence>
<evidence type="ECO:0000313" key="2">
    <source>
        <dbReference type="Proteomes" id="UP001178461"/>
    </source>
</evidence>
<protein>
    <submittedName>
        <fullName evidence="1">Uncharacterized protein</fullName>
    </submittedName>
</protein>
<dbReference type="EMBL" id="OX395129">
    <property type="protein sequence ID" value="CAI5771785.1"/>
    <property type="molecule type" value="Genomic_DNA"/>
</dbReference>
<feature type="non-terminal residue" evidence="1">
    <location>
        <position position="210"/>
    </location>
</feature>
<reference evidence="1" key="1">
    <citation type="submission" date="2022-12" db="EMBL/GenBank/DDBJ databases">
        <authorList>
            <person name="Alioto T."/>
            <person name="Alioto T."/>
            <person name="Gomez Garrido J."/>
        </authorList>
    </citation>
    <scope>NUCLEOTIDE SEQUENCE</scope>
</reference>
<keyword evidence="2" id="KW-1185">Reference proteome</keyword>
<gene>
    <name evidence="1" type="ORF">PODLI_1B014459</name>
</gene>
<name>A0AA35K513_9SAUR</name>